<accession>A0A1Q8CQ13</accession>
<dbReference type="AlphaFoldDB" id="A0A1Q8CQ13"/>
<dbReference type="Pfam" id="PF04149">
    <property type="entry name" value="DUF397"/>
    <property type="match status" value="1"/>
</dbReference>
<dbReference type="EMBL" id="MSIE01000029">
    <property type="protein sequence ID" value="OLF16438.1"/>
    <property type="molecule type" value="Genomic_DNA"/>
</dbReference>
<dbReference type="RefSeq" id="WP_075126559.1">
    <property type="nucleotide sequence ID" value="NZ_MSIE01000029.1"/>
</dbReference>
<organism evidence="2 3">
    <name type="scientific">Actinophytocola xanthii</name>
    <dbReference type="NCBI Taxonomy" id="1912961"/>
    <lineage>
        <taxon>Bacteria</taxon>
        <taxon>Bacillati</taxon>
        <taxon>Actinomycetota</taxon>
        <taxon>Actinomycetes</taxon>
        <taxon>Pseudonocardiales</taxon>
        <taxon>Pseudonocardiaceae</taxon>
    </lineage>
</organism>
<feature type="domain" description="DUF397" evidence="1">
    <location>
        <begin position="4"/>
        <end position="56"/>
    </location>
</feature>
<evidence type="ECO:0000313" key="2">
    <source>
        <dbReference type="EMBL" id="OLF16438.1"/>
    </source>
</evidence>
<evidence type="ECO:0000313" key="3">
    <source>
        <dbReference type="Proteomes" id="UP000185596"/>
    </source>
</evidence>
<comment type="caution">
    <text evidence="2">The sequence shown here is derived from an EMBL/GenBank/DDBJ whole genome shotgun (WGS) entry which is preliminary data.</text>
</comment>
<dbReference type="Proteomes" id="UP000185596">
    <property type="component" value="Unassembled WGS sequence"/>
</dbReference>
<reference evidence="2 3" key="1">
    <citation type="submission" date="2016-12" db="EMBL/GenBank/DDBJ databases">
        <title>The draft genome sequence of Actinophytocola sp. 11-183.</title>
        <authorList>
            <person name="Wang W."/>
            <person name="Yuan L."/>
        </authorList>
    </citation>
    <scope>NUCLEOTIDE SEQUENCE [LARGE SCALE GENOMIC DNA]</scope>
    <source>
        <strain evidence="2 3">11-183</strain>
    </source>
</reference>
<dbReference type="InterPro" id="IPR007278">
    <property type="entry name" value="DUF397"/>
</dbReference>
<name>A0A1Q8CQ13_9PSEU</name>
<gene>
    <name evidence="2" type="ORF">BU204_16470</name>
</gene>
<keyword evidence="3" id="KW-1185">Reference proteome</keyword>
<evidence type="ECO:0000259" key="1">
    <source>
        <dbReference type="Pfam" id="PF04149"/>
    </source>
</evidence>
<dbReference type="STRING" id="1912961.BU204_16470"/>
<sequence>MPRTWRKSSFSSVPDGNCVEVALAPAEVALRDSKNTTGPRLTFKPHAWRTFVTTARR</sequence>
<protein>
    <recommendedName>
        <fullName evidence="1">DUF397 domain-containing protein</fullName>
    </recommendedName>
</protein>
<proteinExistence type="predicted"/>